<dbReference type="RefSeq" id="XP_007405016.1">
    <property type="nucleotide sequence ID" value="XM_007404954.1"/>
</dbReference>
<feature type="transmembrane region" description="Helical" evidence="1">
    <location>
        <begin position="447"/>
        <end position="471"/>
    </location>
</feature>
<dbReference type="EMBL" id="GL883092">
    <property type="protein sequence ID" value="EGG11381.1"/>
    <property type="molecule type" value="Genomic_DNA"/>
</dbReference>
<dbReference type="Proteomes" id="UP000001072">
    <property type="component" value="Unassembled WGS sequence"/>
</dbReference>
<keyword evidence="1" id="KW-0812">Transmembrane</keyword>
<evidence type="ECO:0000256" key="1">
    <source>
        <dbReference type="SAM" id="Phobius"/>
    </source>
</evidence>
<keyword evidence="1" id="KW-0472">Membrane</keyword>
<name>F4R7V3_MELLP</name>
<feature type="transmembrane region" description="Helical" evidence="1">
    <location>
        <begin position="387"/>
        <end position="409"/>
    </location>
</feature>
<evidence type="ECO:0000313" key="2">
    <source>
        <dbReference type="EMBL" id="EGG11381.1"/>
    </source>
</evidence>
<protein>
    <submittedName>
        <fullName evidence="2">Uncharacterized protein</fullName>
    </submittedName>
</protein>
<dbReference type="AlphaFoldDB" id="F4R7V3"/>
<gene>
    <name evidence="2" type="ORF">MELLADRAFT_59537</name>
</gene>
<feature type="transmembrane region" description="Helical" evidence="1">
    <location>
        <begin position="415"/>
        <end position="435"/>
    </location>
</feature>
<proteinExistence type="predicted"/>
<keyword evidence="3" id="KW-1185">Reference proteome</keyword>
<evidence type="ECO:0000313" key="3">
    <source>
        <dbReference type="Proteomes" id="UP000001072"/>
    </source>
</evidence>
<accession>F4R7V3</accession>
<dbReference type="InParanoid" id="F4R7V3"/>
<dbReference type="eggNOG" id="ENOG502TAAN">
    <property type="taxonomic scope" value="Eukaryota"/>
</dbReference>
<feature type="transmembrane region" description="Helical" evidence="1">
    <location>
        <begin position="483"/>
        <end position="502"/>
    </location>
</feature>
<organism evidence="3">
    <name type="scientific">Melampsora larici-populina (strain 98AG31 / pathotype 3-4-7)</name>
    <name type="common">Poplar leaf rust fungus</name>
    <dbReference type="NCBI Taxonomy" id="747676"/>
    <lineage>
        <taxon>Eukaryota</taxon>
        <taxon>Fungi</taxon>
        <taxon>Dikarya</taxon>
        <taxon>Basidiomycota</taxon>
        <taxon>Pucciniomycotina</taxon>
        <taxon>Pucciniomycetes</taxon>
        <taxon>Pucciniales</taxon>
        <taxon>Melampsoraceae</taxon>
        <taxon>Melampsora</taxon>
    </lineage>
</organism>
<reference evidence="3" key="1">
    <citation type="journal article" date="2011" name="Proc. Natl. Acad. Sci. U.S.A.">
        <title>Obligate biotrophy features unraveled by the genomic analysis of rust fungi.</title>
        <authorList>
            <person name="Duplessis S."/>
            <person name="Cuomo C.A."/>
            <person name="Lin Y.-C."/>
            <person name="Aerts A."/>
            <person name="Tisserant E."/>
            <person name="Veneault-Fourrey C."/>
            <person name="Joly D.L."/>
            <person name="Hacquard S."/>
            <person name="Amselem J."/>
            <person name="Cantarel B.L."/>
            <person name="Chiu R."/>
            <person name="Coutinho P.M."/>
            <person name="Feau N."/>
            <person name="Field M."/>
            <person name="Frey P."/>
            <person name="Gelhaye E."/>
            <person name="Goldberg J."/>
            <person name="Grabherr M.G."/>
            <person name="Kodira C.D."/>
            <person name="Kohler A."/>
            <person name="Kuees U."/>
            <person name="Lindquist E.A."/>
            <person name="Lucas S.M."/>
            <person name="Mago R."/>
            <person name="Mauceli E."/>
            <person name="Morin E."/>
            <person name="Murat C."/>
            <person name="Pangilinan J.L."/>
            <person name="Park R."/>
            <person name="Pearson M."/>
            <person name="Quesneville H."/>
            <person name="Rouhier N."/>
            <person name="Sakthikumar S."/>
            <person name="Salamov A.A."/>
            <person name="Schmutz J."/>
            <person name="Selles B."/>
            <person name="Shapiro H."/>
            <person name="Tanguay P."/>
            <person name="Tuskan G.A."/>
            <person name="Henrissat B."/>
            <person name="Van de Peer Y."/>
            <person name="Rouze P."/>
            <person name="Ellis J.G."/>
            <person name="Dodds P.N."/>
            <person name="Schein J.E."/>
            <person name="Zhong S."/>
            <person name="Hamelin R.C."/>
            <person name="Grigoriev I.V."/>
            <person name="Szabo L.J."/>
            <person name="Martin F."/>
        </authorList>
    </citation>
    <scope>NUCLEOTIDE SEQUENCE [LARGE SCALE GENOMIC DNA]</scope>
    <source>
        <strain evidence="3">98AG31 / pathotype 3-4-7</strain>
    </source>
</reference>
<feature type="transmembrane region" description="Helical" evidence="1">
    <location>
        <begin position="191"/>
        <end position="218"/>
    </location>
</feature>
<dbReference type="OrthoDB" id="10496305at2759"/>
<dbReference type="KEGG" id="mlr:MELLADRAFT_59537"/>
<dbReference type="VEuPathDB" id="FungiDB:MELLADRAFT_59537"/>
<keyword evidence="1" id="KW-1133">Transmembrane helix</keyword>
<dbReference type="HOGENOM" id="CLU_520369_0_0_1"/>
<sequence>MRASTNQVERSRGGLLNSPTCRRLMSLPIWGGRWSYFLVETDPGDELACIDAFQYDASRETRDLVLGRLLPTHQAVSDSLEDMLAILSVHVESFNTIKSCESDLVVMEHQMEDTMVSDWVRILNSVHSDAKAVLAAWNRQERDLIYEELMTMTELSPITRWYINQNIRAITKQEDRWRKGVTMNLSERLLFWFWNLFMLLGCIIPDTINFLVHALVAVMRSLPNRPQRLMMILSIVDFPFADERLARSCLVQHFIGLLISDIFGLKATFDENFRYTGFKNIKGLWWKGLLTVLWNLIAHNRKRLSDVFFKLSIKHQTVSSTTIETIALKFRRLRRCNSYSFSWFETYKQSHRFRMQISYHKQDQEDIVRALKWTGRFKYRVRSSEDLFGKFTIWIATIIIGCSICASTFPINAYAALTPLTYYSNIIVWMGLDVLNRSQSYLDVLRFFTINVGSMFPAITILIINLGWWIANRRALFTYLNRPFWISFGVMFVASLYAKFYGEMFKSFGLWIRKMFIKPSKPSTSINTIELKC</sequence>
<dbReference type="GeneID" id="18929372"/>